<reference evidence="6 7" key="1">
    <citation type="submission" date="2018-09" db="EMBL/GenBank/DDBJ databases">
        <authorList>
            <person name="Zhu H."/>
        </authorList>
    </citation>
    <scope>NUCLEOTIDE SEQUENCE [LARGE SCALE GENOMIC DNA]</scope>
    <source>
        <strain evidence="6 7">K1S02-61</strain>
    </source>
</reference>
<evidence type="ECO:0000256" key="1">
    <source>
        <dbReference type="ARBA" id="ARBA00007274"/>
    </source>
</evidence>
<evidence type="ECO:0000259" key="5">
    <source>
        <dbReference type="SMART" id="SM01266"/>
    </source>
</evidence>
<dbReference type="InterPro" id="IPR024688">
    <property type="entry name" value="Mac_dom"/>
</dbReference>
<dbReference type="AlphaFoldDB" id="A0A418X7Q0"/>
<proteinExistence type="inferred from homology"/>
<dbReference type="FunFam" id="2.160.10.10:FF:000008">
    <property type="entry name" value="Maltose O-acetyltransferase"/>
    <property type="match status" value="1"/>
</dbReference>
<dbReference type="GO" id="GO:0005829">
    <property type="term" value="C:cytosol"/>
    <property type="evidence" value="ECO:0007669"/>
    <property type="project" value="TreeGrafter"/>
</dbReference>
<dbReference type="PANTHER" id="PTHR23416">
    <property type="entry name" value="SIALIC ACID SYNTHASE-RELATED"/>
    <property type="match status" value="1"/>
</dbReference>
<comment type="similarity">
    <text evidence="1">Belongs to the transferase hexapeptide repeat family.</text>
</comment>
<gene>
    <name evidence="6" type="ORF">D3872_23615</name>
</gene>
<evidence type="ECO:0000313" key="6">
    <source>
        <dbReference type="EMBL" id="RJG08509.1"/>
    </source>
</evidence>
<dbReference type="Gene3D" id="2.160.10.10">
    <property type="entry name" value="Hexapeptide repeat proteins"/>
    <property type="match status" value="1"/>
</dbReference>
<keyword evidence="7" id="KW-1185">Reference proteome</keyword>
<dbReference type="EMBL" id="QYUP01000185">
    <property type="protein sequence ID" value="RJG08509.1"/>
    <property type="molecule type" value="Genomic_DNA"/>
</dbReference>
<dbReference type="InterPro" id="IPR011004">
    <property type="entry name" value="Trimer_LpxA-like_sf"/>
</dbReference>
<dbReference type="OrthoDB" id="8612290at2"/>
<dbReference type="Pfam" id="PF00132">
    <property type="entry name" value="Hexapep"/>
    <property type="match status" value="1"/>
</dbReference>
<comment type="caution">
    <text evidence="6">The sequence shown here is derived from an EMBL/GenBank/DDBJ whole genome shotgun (WGS) entry which is preliminary data.</text>
</comment>
<dbReference type="Pfam" id="PF12464">
    <property type="entry name" value="Mac"/>
    <property type="match status" value="1"/>
</dbReference>
<evidence type="ECO:0000256" key="4">
    <source>
        <dbReference type="ARBA" id="ARBA00023315"/>
    </source>
</evidence>
<name>A0A418X7Q0_9BURK</name>
<dbReference type="CDD" id="cd03357">
    <property type="entry name" value="LbH_MAT_GAT"/>
    <property type="match status" value="1"/>
</dbReference>
<keyword evidence="3" id="KW-0677">Repeat</keyword>
<dbReference type="RefSeq" id="WP_119813061.1">
    <property type="nucleotide sequence ID" value="NZ_QYUP01000185.1"/>
</dbReference>
<feature type="domain" description="Maltose/galactoside acetyltransferase" evidence="5">
    <location>
        <begin position="6"/>
        <end position="60"/>
    </location>
</feature>
<evidence type="ECO:0000256" key="2">
    <source>
        <dbReference type="ARBA" id="ARBA00022679"/>
    </source>
</evidence>
<dbReference type="InterPro" id="IPR051159">
    <property type="entry name" value="Hexapeptide_acetyltransf"/>
</dbReference>
<dbReference type="SUPFAM" id="SSF51161">
    <property type="entry name" value="Trimeric LpxA-like enzymes"/>
    <property type="match status" value="1"/>
</dbReference>
<dbReference type="InterPro" id="IPR001451">
    <property type="entry name" value="Hexapep"/>
</dbReference>
<protein>
    <submittedName>
        <fullName evidence="6">Sugar O-acetyltransferase</fullName>
    </submittedName>
</protein>
<evidence type="ECO:0000256" key="3">
    <source>
        <dbReference type="ARBA" id="ARBA00022737"/>
    </source>
</evidence>
<organism evidence="6 7">
    <name type="scientific">Massilia cavernae</name>
    <dbReference type="NCBI Taxonomy" id="2320864"/>
    <lineage>
        <taxon>Bacteria</taxon>
        <taxon>Pseudomonadati</taxon>
        <taxon>Pseudomonadota</taxon>
        <taxon>Betaproteobacteria</taxon>
        <taxon>Burkholderiales</taxon>
        <taxon>Oxalobacteraceae</taxon>
        <taxon>Telluria group</taxon>
        <taxon>Massilia</taxon>
    </lineage>
</organism>
<dbReference type="InterPro" id="IPR018357">
    <property type="entry name" value="Hexapep_transf_CS"/>
</dbReference>
<keyword evidence="4" id="KW-0012">Acyltransferase</keyword>
<dbReference type="Proteomes" id="UP000284006">
    <property type="component" value="Unassembled WGS sequence"/>
</dbReference>
<evidence type="ECO:0000313" key="7">
    <source>
        <dbReference type="Proteomes" id="UP000284006"/>
    </source>
</evidence>
<keyword evidence="2 6" id="KW-0808">Transferase</keyword>
<accession>A0A418X7Q0</accession>
<sequence length="186" mass="19593">MNKTEQQKMVAGELYDPADPELAAARQRARELTTLLNNSPEGAPSQRTRIIGELLGKPSNAVIQPPFYCDYGANINMGQNVYFNFNCVVLDVAPVNIGDHVLFGPAVQVYTATHPLNAAERRKGLESGKPIVIHDDVWIGGGAVICPGVTIGAGSVIGSGSVVTKDIPAGVFAAGNPCKVIKPISD</sequence>
<dbReference type="SMART" id="SM01266">
    <property type="entry name" value="Mac"/>
    <property type="match status" value="1"/>
</dbReference>
<dbReference type="GO" id="GO:0016413">
    <property type="term" value="F:O-acetyltransferase activity"/>
    <property type="evidence" value="ECO:0007669"/>
    <property type="project" value="UniProtKB-ARBA"/>
</dbReference>
<dbReference type="PROSITE" id="PS00101">
    <property type="entry name" value="HEXAPEP_TRANSFERASES"/>
    <property type="match status" value="1"/>
</dbReference>
<dbReference type="PANTHER" id="PTHR23416:SF23">
    <property type="entry name" value="ACETYLTRANSFERASE C18B11.09C-RELATED"/>
    <property type="match status" value="1"/>
</dbReference>